<organism evidence="1 2">
    <name type="scientific">Jannaschia helgolandensis</name>
    <dbReference type="NCBI Taxonomy" id="188906"/>
    <lineage>
        <taxon>Bacteria</taxon>
        <taxon>Pseudomonadati</taxon>
        <taxon>Pseudomonadota</taxon>
        <taxon>Alphaproteobacteria</taxon>
        <taxon>Rhodobacterales</taxon>
        <taxon>Roseobacteraceae</taxon>
        <taxon>Jannaschia</taxon>
    </lineage>
</organism>
<dbReference type="Proteomes" id="UP000199283">
    <property type="component" value="Unassembled WGS sequence"/>
</dbReference>
<dbReference type="AlphaFoldDB" id="A0A1H7MGY4"/>
<dbReference type="InterPro" id="IPR009593">
    <property type="entry name" value="DUF1203"/>
</dbReference>
<accession>A0A1H7MGY4</accession>
<keyword evidence="2" id="KW-1185">Reference proteome</keyword>
<reference evidence="1 2" key="1">
    <citation type="submission" date="2016-10" db="EMBL/GenBank/DDBJ databases">
        <authorList>
            <person name="de Groot N.N."/>
        </authorList>
    </citation>
    <scope>NUCLEOTIDE SEQUENCE [LARGE SCALE GENOMIC DNA]</scope>
    <source>
        <strain evidence="1 2">DSM 14858</strain>
    </source>
</reference>
<dbReference type="OrthoDB" id="118609at2"/>
<evidence type="ECO:0008006" key="3">
    <source>
        <dbReference type="Google" id="ProtNLM"/>
    </source>
</evidence>
<name>A0A1H7MGY4_9RHOB</name>
<proteinExistence type="predicted"/>
<evidence type="ECO:0000313" key="2">
    <source>
        <dbReference type="Proteomes" id="UP000199283"/>
    </source>
</evidence>
<gene>
    <name evidence="1" type="ORF">SAMN04488526_1916</name>
</gene>
<dbReference type="STRING" id="188906.SAMN04488526_1916"/>
<dbReference type="PIRSF" id="PIRSF034110">
    <property type="entry name" value="DUF1203"/>
    <property type="match status" value="1"/>
</dbReference>
<sequence length="116" mass="12536">MHFTPLDAGFVTRIRTGGPYAETGPVFLCADPCTAWSDDGVPPILTTSPDYLVKGYTADDRILYGTGAIVPAADPAREVALRLENPAIAYVDVRSARNNCFQTRAMRDDESGTAIR</sequence>
<protein>
    <recommendedName>
        <fullName evidence="3">DUF1203 domain-containing protein</fullName>
    </recommendedName>
</protein>
<dbReference type="EMBL" id="FNZQ01000003">
    <property type="protein sequence ID" value="SEL09955.1"/>
    <property type="molecule type" value="Genomic_DNA"/>
</dbReference>
<dbReference type="RefSeq" id="WP_092762194.1">
    <property type="nucleotide sequence ID" value="NZ_FNZQ01000003.1"/>
</dbReference>
<evidence type="ECO:0000313" key="1">
    <source>
        <dbReference type="EMBL" id="SEL09955.1"/>
    </source>
</evidence>
<dbReference type="Pfam" id="PF06718">
    <property type="entry name" value="DUF1203"/>
    <property type="match status" value="1"/>
</dbReference>